<dbReference type="InterPro" id="IPR050406">
    <property type="entry name" value="FGGY_Carb_Kinase"/>
</dbReference>
<dbReference type="InterPro" id="IPR000577">
    <property type="entry name" value="Carb_kinase_FGGY"/>
</dbReference>
<feature type="domain" description="Carbohydrate kinase FGGY N-terminal" evidence="4">
    <location>
        <begin position="5"/>
        <end position="247"/>
    </location>
</feature>
<dbReference type="GO" id="GO:0016301">
    <property type="term" value="F:kinase activity"/>
    <property type="evidence" value="ECO:0007669"/>
    <property type="project" value="UniProtKB-KW"/>
</dbReference>
<evidence type="ECO:0000256" key="1">
    <source>
        <dbReference type="ARBA" id="ARBA00009156"/>
    </source>
</evidence>
<accession>A0A3E2WYZ8</accession>
<keyword evidence="2" id="KW-0808">Transferase</keyword>
<dbReference type="GeneID" id="93333403"/>
<comment type="caution">
    <text evidence="6">The sequence shown here is derived from an EMBL/GenBank/DDBJ whole genome shotgun (WGS) entry which is preliminary data.</text>
</comment>
<evidence type="ECO:0000256" key="3">
    <source>
        <dbReference type="ARBA" id="ARBA00022777"/>
    </source>
</evidence>
<protein>
    <recommendedName>
        <fullName evidence="8">Xylulokinase</fullName>
    </recommendedName>
</protein>
<dbReference type="Pfam" id="PF02782">
    <property type="entry name" value="FGGY_C"/>
    <property type="match status" value="1"/>
</dbReference>
<dbReference type="PANTHER" id="PTHR43095:SF5">
    <property type="entry name" value="XYLULOSE KINASE"/>
    <property type="match status" value="1"/>
</dbReference>
<dbReference type="Proteomes" id="UP000261111">
    <property type="component" value="Unassembled WGS sequence"/>
</dbReference>
<comment type="similarity">
    <text evidence="1">Belongs to the FGGY kinase family.</text>
</comment>
<dbReference type="Gene3D" id="3.30.420.40">
    <property type="match status" value="2"/>
</dbReference>
<reference evidence="6 7" key="1">
    <citation type="submission" date="2018-08" db="EMBL/GenBank/DDBJ databases">
        <title>A genome reference for cultivated species of the human gut microbiota.</title>
        <authorList>
            <person name="Zou Y."/>
            <person name="Xue W."/>
            <person name="Luo G."/>
        </authorList>
    </citation>
    <scope>NUCLEOTIDE SEQUENCE [LARGE SCALE GENOMIC DNA]</scope>
    <source>
        <strain evidence="6 7">AF19-21</strain>
    </source>
</reference>
<dbReference type="SUPFAM" id="SSF53067">
    <property type="entry name" value="Actin-like ATPase domain"/>
    <property type="match status" value="2"/>
</dbReference>
<evidence type="ECO:0000313" key="7">
    <source>
        <dbReference type="Proteomes" id="UP000261111"/>
    </source>
</evidence>
<dbReference type="PANTHER" id="PTHR43095">
    <property type="entry name" value="SUGAR KINASE"/>
    <property type="match status" value="1"/>
</dbReference>
<keyword evidence="3" id="KW-0418">Kinase</keyword>
<dbReference type="InterPro" id="IPR018485">
    <property type="entry name" value="FGGY_C"/>
</dbReference>
<feature type="domain" description="Carbohydrate kinase FGGY C-terminal" evidence="5">
    <location>
        <begin position="260"/>
        <end position="452"/>
    </location>
</feature>
<dbReference type="AlphaFoldDB" id="A0A3E2WYZ8"/>
<dbReference type="GO" id="GO:0005975">
    <property type="term" value="P:carbohydrate metabolic process"/>
    <property type="evidence" value="ECO:0007669"/>
    <property type="project" value="InterPro"/>
</dbReference>
<evidence type="ECO:0000259" key="4">
    <source>
        <dbReference type="Pfam" id="PF00370"/>
    </source>
</evidence>
<dbReference type="InterPro" id="IPR018484">
    <property type="entry name" value="FGGY_N"/>
</dbReference>
<organism evidence="6 7">
    <name type="scientific">Hungatella hathewayi</name>
    <dbReference type="NCBI Taxonomy" id="154046"/>
    <lineage>
        <taxon>Bacteria</taxon>
        <taxon>Bacillati</taxon>
        <taxon>Bacillota</taxon>
        <taxon>Clostridia</taxon>
        <taxon>Lachnospirales</taxon>
        <taxon>Lachnospiraceae</taxon>
        <taxon>Hungatella</taxon>
    </lineage>
</organism>
<evidence type="ECO:0008006" key="8">
    <source>
        <dbReference type="Google" id="ProtNLM"/>
    </source>
</evidence>
<dbReference type="Pfam" id="PF00370">
    <property type="entry name" value="FGGY_N"/>
    <property type="match status" value="1"/>
</dbReference>
<sequence>MGEAYLIGLDVGTTGCKAVVFDQDGRQFGRGYREYAVISKEPLQAEQDPEQVFSLLTECMQEAVERAGISRAEAMSLSVQGDAVIPVDRFFQVLHPAVLGMDYRPRKQCEWYRENYDAWQLYQETGQPLHPINMMAKIMWFLDERPEVAEKTWRFITYEEFIFQRLGGEPVLDHTMASRSMGYSLAEEKWSQRLLRNMGISEELLSPVCKSGDSIGRLSSDLSGQIGLKNSPLLVAGGHDQPVCAVGAGVTEDWMGLDTTGTAEVFSVTYPEKILTPNMHDSFYSCYDHVVPGQYFTFAHMQVGGILQQWYRDQFGYREWEEAKQLNLDYYDYAQSKCPAGPSPVLVLPHFNGSGTPLCDMESKGAIVGLTLSTTRHDILKGILDSLCYELRFNMDTMEKAGIRIRKLRAAGGGARSPLWLQTKSDVTGQVIETLECKEAGCLGSAVLAAAGAGIYDTVRQAAEKMVRTDKSYSPCLEQAKKYEEQYRRYQMLYEGVSRLYHAGV</sequence>
<dbReference type="RefSeq" id="WP_025655370.1">
    <property type="nucleotide sequence ID" value="NZ_QVIA01000005.1"/>
</dbReference>
<dbReference type="PIRSF" id="PIRSF000538">
    <property type="entry name" value="GlpK"/>
    <property type="match status" value="1"/>
</dbReference>
<proteinExistence type="inferred from homology"/>
<evidence type="ECO:0000313" key="6">
    <source>
        <dbReference type="EMBL" id="RGC33699.1"/>
    </source>
</evidence>
<evidence type="ECO:0000256" key="2">
    <source>
        <dbReference type="ARBA" id="ARBA00022679"/>
    </source>
</evidence>
<dbReference type="InterPro" id="IPR043129">
    <property type="entry name" value="ATPase_NBD"/>
</dbReference>
<name>A0A3E2WYZ8_9FIRM</name>
<dbReference type="EMBL" id="QVIA01000005">
    <property type="protein sequence ID" value="RGC33699.1"/>
    <property type="molecule type" value="Genomic_DNA"/>
</dbReference>
<evidence type="ECO:0000259" key="5">
    <source>
        <dbReference type="Pfam" id="PF02782"/>
    </source>
</evidence>
<dbReference type="CDD" id="cd07773">
    <property type="entry name" value="ASKHA_NBD_FGGY_FK"/>
    <property type="match status" value="1"/>
</dbReference>
<gene>
    <name evidence="6" type="ORF">DWX41_05880</name>
</gene>